<dbReference type="AlphaFoldDB" id="A0A401YHY5"/>
<organism evidence="3 4">
    <name type="scientific">Embleya hyalina</name>
    <dbReference type="NCBI Taxonomy" id="516124"/>
    <lineage>
        <taxon>Bacteria</taxon>
        <taxon>Bacillati</taxon>
        <taxon>Actinomycetota</taxon>
        <taxon>Actinomycetes</taxon>
        <taxon>Kitasatosporales</taxon>
        <taxon>Streptomycetaceae</taxon>
        <taxon>Embleya</taxon>
    </lineage>
</organism>
<dbReference type="RefSeq" id="WP_126636411.1">
    <property type="nucleotide sequence ID" value="NZ_BIFH01000015.1"/>
</dbReference>
<feature type="compositionally biased region" description="Basic and acidic residues" evidence="2">
    <location>
        <begin position="22"/>
        <end position="32"/>
    </location>
</feature>
<dbReference type="Proteomes" id="UP000286931">
    <property type="component" value="Unassembled WGS sequence"/>
</dbReference>
<evidence type="ECO:0000256" key="1">
    <source>
        <dbReference type="SAM" id="Coils"/>
    </source>
</evidence>
<feature type="compositionally biased region" description="Pro residues" evidence="2">
    <location>
        <begin position="43"/>
        <end position="55"/>
    </location>
</feature>
<feature type="compositionally biased region" description="Polar residues" evidence="2">
    <location>
        <begin position="1"/>
        <end position="11"/>
    </location>
</feature>
<protein>
    <submittedName>
        <fullName evidence="3">Uncharacterized protein</fullName>
    </submittedName>
</protein>
<evidence type="ECO:0000313" key="3">
    <source>
        <dbReference type="EMBL" id="GCD94201.1"/>
    </source>
</evidence>
<keyword evidence="1" id="KW-0175">Coiled coil</keyword>
<feature type="region of interest" description="Disordered" evidence="2">
    <location>
        <begin position="1"/>
        <end position="126"/>
    </location>
</feature>
<name>A0A401YHY5_9ACTN</name>
<evidence type="ECO:0000313" key="4">
    <source>
        <dbReference type="Proteomes" id="UP000286931"/>
    </source>
</evidence>
<accession>A0A401YHY5</accession>
<gene>
    <name evidence="3" type="ORF">EHYA_01860</name>
</gene>
<dbReference type="EMBL" id="BIFH01000015">
    <property type="protein sequence ID" value="GCD94201.1"/>
    <property type="molecule type" value="Genomic_DNA"/>
</dbReference>
<reference evidence="3 4" key="1">
    <citation type="submission" date="2018-12" db="EMBL/GenBank/DDBJ databases">
        <title>Draft genome sequence of Embleya hyalina NBRC 13850T.</title>
        <authorList>
            <person name="Komaki H."/>
            <person name="Hosoyama A."/>
            <person name="Kimura A."/>
            <person name="Ichikawa N."/>
            <person name="Tamura T."/>
        </authorList>
    </citation>
    <scope>NUCLEOTIDE SEQUENCE [LARGE SCALE GENOMIC DNA]</scope>
    <source>
        <strain evidence="3 4">NBRC 13850</strain>
    </source>
</reference>
<keyword evidence="4" id="KW-1185">Reference proteome</keyword>
<feature type="coiled-coil region" evidence="1">
    <location>
        <begin position="158"/>
        <end position="192"/>
    </location>
</feature>
<feature type="compositionally biased region" description="Low complexity" evidence="2">
    <location>
        <begin position="87"/>
        <end position="102"/>
    </location>
</feature>
<evidence type="ECO:0000256" key="2">
    <source>
        <dbReference type="SAM" id="MobiDB-lite"/>
    </source>
</evidence>
<proteinExistence type="predicted"/>
<comment type="caution">
    <text evidence="3">The sequence shown here is derived from an EMBL/GenBank/DDBJ whole genome shotgun (WGS) entry which is preliminary data.</text>
</comment>
<sequence length="203" mass="21413">MRKTNSPNAPGTSGAPPEDPPVVERDDRDRAARQARITDGAGPIPPAPTDPPPAPAADLPHRQHDDVEPYGTSVLPVRGAGKGGGTPAASAGAGAQSTSGRRPAARRTPARRTGAGEALVDRDTGEELNARFRDTLSTFVDSPADAVSDADEVTAQVAKLATDAIQARRAELERLRREAGDDTEQLRLALQKYRAFVQVMLKL</sequence>